<dbReference type="Pfam" id="PF04234">
    <property type="entry name" value="CopC"/>
    <property type="match status" value="1"/>
</dbReference>
<dbReference type="InterPro" id="IPR014755">
    <property type="entry name" value="Cu-Rt/internalin_Ig-like"/>
</dbReference>
<comment type="caution">
    <text evidence="7">The sequence shown here is derived from an EMBL/GenBank/DDBJ whole genome shotgun (WGS) entry which is preliminary data.</text>
</comment>
<dbReference type="Gene3D" id="2.60.40.1220">
    <property type="match status" value="1"/>
</dbReference>
<dbReference type="EMBL" id="JADOUE010000001">
    <property type="protein sequence ID" value="MBG6121734.1"/>
    <property type="molecule type" value="Genomic_DNA"/>
</dbReference>
<keyword evidence="1 5" id="KW-0732">Signal</keyword>
<keyword evidence="4" id="KW-1133">Transmembrane helix</keyword>
<evidence type="ECO:0000256" key="3">
    <source>
        <dbReference type="SAM" id="MobiDB-lite"/>
    </source>
</evidence>
<evidence type="ECO:0000313" key="7">
    <source>
        <dbReference type="EMBL" id="MBG6121734.1"/>
    </source>
</evidence>
<evidence type="ECO:0000256" key="4">
    <source>
        <dbReference type="SAM" id="Phobius"/>
    </source>
</evidence>
<protein>
    <submittedName>
        <fullName evidence="7">Methionine-rich copper-binding protein CopC</fullName>
    </submittedName>
</protein>
<evidence type="ECO:0000313" key="8">
    <source>
        <dbReference type="Proteomes" id="UP000658613"/>
    </source>
</evidence>
<name>A0A931DUI3_9CORY</name>
<feature type="signal peptide" evidence="5">
    <location>
        <begin position="1"/>
        <end position="25"/>
    </location>
</feature>
<dbReference type="Proteomes" id="UP000658613">
    <property type="component" value="Unassembled WGS sequence"/>
</dbReference>
<dbReference type="AlphaFoldDB" id="A0A931DUI3"/>
<keyword evidence="2" id="KW-0186">Copper</keyword>
<keyword evidence="8" id="KW-1185">Reference proteome</keyword>
<dbReference type="InterPro" id="IPR007348">
    <property type="entry name" value="CopC_dom"/>
</dbReference>
<gene>
    <name evidence="7" type="ORF">IW254_000703</name>
</gene>
<evidence type="ECO:0000256" key="2">
    <source>
        <dbReference type="ARBA" id="ARBA00023008"/>
    </source>
</evidence>
<feature type="chain" id="PRO_5036720772" evidence="5">
    <location>
        <begin position="26"/>
        <end position="198"/>
    </location>
</feature>
<keyword evidence="4" id="KW-0812">Transmembrane</keyword>
<dbReference type="GO" id="GO:0046688">
    <property type="term" value="P:response to copper ion"/>
    <property type="evidence" value="ECO:0007669"/>
    <property type="project" value="InterPro"/>
</dbReference>
<organism evidence="7 8">
    <name type="scientific">Corynebacterium aquatimens</name>
    <dbReference type="NCBI Taxonomy" id="1190508"/>
    <lineage>
        <taxon>Bacteria</taxon>
        <taxon>Bacillati</taxon>
        <taxon>Actinomycetota</taxon>
        <taxon>Actinomycetes</taxon>
        <taxon>Mycobacteriales</taxon>
        <taxon>Corynebacteriaceae</taxon>
        <taxon>Corynebacterium</taxon>
    </lineage>
</organism>
<dbReference type="InterPro" id="IPR014756">
    <property type="entry name" value="Ig_E-set"/>
</dbReference>
<feature type="region of interest" description="Disordered" evidence="3">
    <location>
        <begin position="123"/>
        <end position="147"/>
    </location>
</feature>
<dbReference type="SUPFAM" id="SSF81296">
    <property type="entry name" value="E set domains"/>
    <property type="match status" value="1"/>
</dbReference>
<evidence type="ECO:0000259" key="6">
    <source>
        <dbReference type="Pfam" id="PF04234"/>
    </source>
</evidence>
<proteinExistence type="predicted"/>
<dbReference type="GO" id="GO:0005507">
    <property type="term" value="F:copper ion binding"/>
    <property type="evidence" value="ECO:0007669"/>
    <property type="project" value="InterPro"/>
</dbReference>
<keyword evidence="4" id="KW-0472">Membrane</keyword>
<sequence>MRYTSRIAIVSLSAAAIVASAPAHAHDPVVNAWPGDNATVKEFPGELKIEFSGEIKKDFNTFALSRVSDQEVLFSGEPTVDGRYATLDLPDDLAPEAGQYRVGFQIVSSDGHSTKGMTEFTYAPDGQVAPNGDAQGSDAGDNKPSSSDGSSSLTWLWALGGVVLIAGAALAMVGRTRQREALDAHDQRTREEVPGGEK</sequence>
<evidence type="ECO:0000256" key="5">
    <source>
        <dbReference type="SAM" id="SignalP"/>
    </source>
</evidence>
<dbReference type="RefSeq" id="WP_290178837.1">
    <property type="nucleotide sequence ID" value="NZ_CP046980.1"/>
</dbReference>
<evidence type="ECO:0000256" key="1">
    <source>
        <dbReference type="ARBA" id="ARBA00022729"/>
    </source>
</evidence>
<reference evidence="7" key="1">
    <citation type="submission" date="2020-11" db="EMBL/GenBank/DDBJ databases">
        <title>Sequencing the genomes of 1000 actinobacteria strains.</title>
        <authorList>
            <person name="Klenk H.-P."/>
        </authorList>
    </citation>
    <scope>NUCLEOTIDE SEQUENCE</scope>
    <source>
        <strain evidence="7">DSM 45632</strain>
    </source>
</reference>
<dbReference type="GO" id="GO:0042597">
    <property type="term" value="C:periplasmic space"/>
    <property type="evidence" value="ECO:0007669"/>
    <property type="project" value="InterPro"/>
</dbReference>
<feature type="domain" description="CopC" evidence="6">
    <location>
        <begin position="26"/>
        <end position="121"/>
    </location>
</feature>
<feature type="transmembrane region" description="Helical" evidence="4">
    <location>
        <begin position="155"/>
        <end position="173"/>
    </location>
</feature>
<accession>A0A931DUI3</accession>